<dbReference type="SUPFAM" id="SSF51735">
    <property type="entry name" value="NAD(P)-binding Rossmann-fold domains"/>
    <property type="match status" value="1"/>
</dbReference>
<dbReference type="FunFam" id="3.40.50.720:FF:000084">
    <property type="entry name" value="Short-chain dehydrogenase reductase"/>
    <property type="match status" value="1"/>
</dbReference>
<dbReference type="RefSeq" id="WP_130483913.1">
    <property type="nucleotide sequence ID" value="NZ_SGWV01000015.1"/>
</dbReference>
<dbReference type="OrthoDB" id="9789083at2"/>
<keyword evidence="4" id="KW-1185">Reference proteome</keyword>
<gene>
    <name evidence="3" type="ORF">EV685_4102</name>
</gene>
<dbReference type="EMBL" id="SGWV01000015">
    <property type="protein sequence ID" value="RZS46683.1"/>
    <property type="molecule type" value="Genomic_DNA"/>
</dbReference>
<evidence type="ECO:0000256" key="2">
    <source>
        <dbReference type="ARBA" id="ARBA00023002"/>
    </source>
</evidence>
<comment type="caution">
    <text evidence="3">The sequence shown here is derived from an EMBL/GenBank/DDBJ whole genome shotgun (WGS) entry which is preliminary data.</text>
</comment>
<keyword evidence="2" id="KW-0560">Oxidoreductase</keyword>
<evidence type="ECO:0000313" key="4">
    <source>
        <dbReference type="Proteomes" id="UP000293433"/>
    </source>
</evidence>
<dbReference type="PANTHER" id="PTHR42760">
    <property type="entry name" value="SHORT-CHAIN DEHYDROGENASES/REDUCTASES FAMILY MEMBER"/>
    <property type="match status" value="1"/>
</dbReference>
<evidence type="ECO:0000256" key="1">
    <source>
        <dbReference type="ARBA" id="ARBA00006484"/>
    </source>
</evidence>
<proteinExistence type="inferred from homology"/>
<evidence type="ECO:0000313" key="3">
    <source>
        <dbReference type="EMBL" id="RZS46683.1"/>
    </source>
</evidence>
<dbReference type="PRINTS" id="PR00080">
    <property type="entry name" value="SDRFAMILY"/>
</dbReference>
<name>A0A4V2EUX1_9BURK</name>
<dbReference type="Pfam" id="PF13561">
    <property type="entry name" value="adh_short_C2"/>
    <property type="match status" value="1"/>
</dbReference>
<dbReference type="GO" id="GO:0016616">
    <property type="term" value="F:oxidoreductase activity, acting on the CH-OH group of donors, NAD or NADP as acceptor"/>
    <property type="evidence" value="ECO:0007669"/>
    <property type="project" value="TreeGrafter"/>
</dbReference>
<dbReference type="CDD" id="cd05233">
    <property type="entry name" value="SDR_c"/>
    <property type="match status" value="1"/>
</dbReference>
<dbReference type="PRINTS" id="PR00081">
    <property type="entry name" value="GDHRDH"/>
</dbReference>
<dbReference type="Proteomes" id="UP000293433">
    <property type="component" value="Unassembled WGS sequence"/>
</dbReference>
<accession>A0A4V2EUX1</accession>
<protein>
    <submittedName>
        <fullName evidence="3">NAD(P)-dependent dehydrogenase (Short-subunit alcohol dehydrogenase family)</fullName>
    </submittedName>
</protein>
<reference evidence="3 4" key="1">
    <citation type="submission" date="2019-02" db="EMBL/GenBank/DDBJ databases">
        <title>Genomic Encyclopedia of Type Strains, Phase IV (KMG-IV): sequencing the most valuable type-strain genomes for metagenomic binning, comparative biology and taxonomic classification.</title>
        <authorList>
            <person name="Goeker M."/>
        </authorList>
    </citation>
    <scope>NUCLEOTIDE SEQUENCE [LARGE SCALE GENOMIC DNA]</scope>
    <source>
        <strain evidence="3 4">DSM 10617</strain>
    </source>
</reference>
<dbReference type="AlphaFoldDB" id="A0A4V2EUX1"/>
<dbReference type="InterPro" id="IPR036291">
    <property type="entry name" value="NAD(P)-bd_dom_sf"/>
</dbReference>
<comment type="similarity">
    <text evidence="1">Belongs to the short-chain dehydrogenases/reductases (SDR) family.</text>
</comment>
<organism evidence="3 4">
    <name type="scientific">Sphaerotilus mobilis</name>
    <dbReference type="NCBI Taxonomy" id="47994"/>
    <lineage>
        <taxon>Bacteria</taxon>
        <taxon>Pseudomonadati</taxon>
        <taxon>Pseudomonadota</taxon>
        <taxon>Betaproteobacteria</taxon>
        <taxon>Burkholderiales</taxon>
        <taxon>Sphaerotilaceae</taxon>
        <taxon>Sphaerotilus</taxon>
    </lineage>
</organism>
<dbReference type="InterPro" id="IPR002347">
    <property type="entry name" value="SDR_fam"/>
</dbReference>
<dbReference type="PANTHER" id="PTHR42760:SF115">
    <property type="entry name" value="3-OXOACYL-[ACYL-CARRIER-PROTEIN] REDUCTASE FABG"/>
    <property type="match status" value="1"/>
</dbReference>
<sequence length="251" mass="26578">MGTRLQGKVAVITGGGGGIGAAAGRIFCEEGARVALVDQSEDAVASAVHEIRQILPGAEVHGHVADLGVEAEADRVIGDVVARLGGVDVLVNNVGIRRYEALADAPWETWDAIIRVNLLSFVSMTRAALPHLRRCGRGSIVNTSSTYAVYGRKGMGAYDATKAGVLAMTRTLAYEEGEHGVRANAVCPGYTRTPFHVRRMGAQAVDELVPPCVLKRWADPSEMAYPMLWLASDEASYVTGATFMIDGGLPA</sequence>
<dbReference type="Gene3D" id="3.40.50.720">
    <property type="entry name" value="NAD(P)-binding Rossmann-like Domain"/>
    <property type="match status" value="1"/>
</dbReference>